<keyword evidence="3" id="KW-1185">Reference proteome</keyword>
<evidence type="ECO:0000259" key="1">
    <source>
        <dbReference type="PROSITE" id="PS50181"/>
    </source>
</evidence>
<dbReference type="EMBL" id="CAJPEX010000202">
    <property type="protein sequence ID" value="CAG0914236.1"/>
    <property type="molecule type" value="Genomic_DNA"/>
</dbReference>
<dbReference type="InterPro" id="IPR032675">
    <property type="entry name" value="LRR_dom_sf"/>
</dbReference>
<protein>
    <recommendedName>
        <fullName evidence="1">F-box domain-containing protein</fullName>
    </recommendedName>
</protein>
<name>A0A7R9BFA0_9CRUS</name>
<sequence>MPEELKQWVHEVTNFSSQYANEERISFSVNNLPGVPNVYPHHGESVEAFELRSYGAWDRQSPSFLSSYLNEPWASKVSRTVTDFVDVKLRVPVIPSSIEIFETYNPGAVSAIWAFRWANNSWTSLWASNGVPGDTESHKSGTSRIFSPQLRKIPFKTDLLRFEFNTSYSPHHVQIDAIRVISNPGVMVDPVVEERNVDHTSELRRKVAELNLRCDPADLLAVFSKFMEQEYADFVKHFQSRLNGLEWLPDYVIMKILGYLDLKSLCALSRVNRHLYRLSSDPLLYRKLDMRPYWPQLRGKCLFKYLSSKCSVLRMLDLSWCGCYGAITANEFCKIMDRFGHTLLGLWLDYCDFLTSDVIKMLHIWCPQLKDFFVLFSSKMEVDLDFVRTELFVTKTDREKTLELLGKADELALRIRKGTFVTQHAAKNLGESTLKMMQCVQPVVQACLGSTKSDAPSEISGDSRNV</sequence>
<dbReference type="SMART" id="SM00256">
    <property type="entry name" value="FBOX"/>
    <property type="match status" value="1"/>
</dbReference>
<dbReference type="Gene3D" id="3.80.10.10">
    <property type="entry name" value="Ribonuclease Inhibitor"/>
    <property type="match status" value="1"/>
</dbReference>
<dbReference type="PROSITE" id="PS50181">
    <property type="entry name" value="FBOX"/>
    <property type="match status" value="1"/>
</dbReference>
<dbReference type="OrthoDB" id="6333295at2759"/>
<dbReference type="InterPro" id="IPR036047">
    <property type="entry name" value="F-box-like_dom_sf"/>
</dbReference>
<gene>
    <name evidence="2" type="ORF">NMOB1V02_LOCUS1940</name>
</gene>
<dbReference type="InterPro" id="IPR001810">
    <property type="entry name" value="F-box_dom"/>
</dbReference>
<proteinExistence type="predicted"/>
<evidence type="ECO:0000313" key="2">
    <source>
        <dbReference type="EMBL" id="CAD7274084.1"/>
    </source>
</evidence>
<accession>A0A7R9BFA0</accession>
<dbReference type="EMBL" id="OA882239">
    <property type="protein sequence ID" value="CAD7274084.1"/>
    <property type="molecule type" value="Genomic_DNA"/>
</dbReference>
<dbReference type="Pfam" id="PF12937">
    <property type="entry name" value="F-box-like"/>
    <property type="match status" value="1"/>
</dbReference>
<feature type="domain" description="F-box" evidence="1">
    <location>
        <begin position="242"/>
        <end position="288"/>
    </location>
</feature>
<evidence type="ECO:0000313" key="3">
    <source>
        <dbReference type="Proteomes" id="UP000678499"/>
    </source>
</evidence>
<reference evidence="2" key="1">
    <citation type="submission" date="2020-11" db="EMBL/GenBank/DDBJ databases">
        <authorList>
            <person name="Tran Van P."/>
        </authorList>
    </citation>
    <scope>NUCLEOTIDE SEQUENCE</scope>
</reference>
<dbReference type="SUPFAM" id="SSF81383">
    <property type="entry name" value="F-box domain"/>
    <property type="match status" value="1"/>
</dbReference>
<dbReference type="Proteomes" id="UP000678499">
    <property type="component" value="Unassembled WGS sequence"/>
</dbReference>
<organism evidence="2">
    <name type="scientific">Notodromas monacha</name>
    <dbReference type="NCBI Taxonomy" id="399045"/>
    <lineage>
        <taxon>Eukaryota</taxon>
        <taxon>Metazoa</taxon>
        <taxon>Ecdysozoa</taxon>
        <taxon>Arthropoda</taxon>
        <taxon>Crustacea</taxon>
        <taxon>Oligostraca</taxon>
        <taxon>Ostracoda</taxon>
        <taxon>Podocopa</taxon>
        <taxon>Podocopida</taxon>
        <taxon>Cypridocopina</taxon>
        <taxon>Cypridoidea</taxon>
        <taxon>Cyprididae</taxon>
        <taxon>Notodromas</taxon>
    </lineage>
</organism>
<dbReference type="AlphaFoldDB" id="A0A7R9BFA0"/>
<dbReference type="SUPFAM" id="SSF52047">
    <property type="entry name" value="RNI-like"/>
    <property type="match status" value="1"/>
</dbReference>